<evidence type="ECO:0000313" key="2">
    <source>
        <dbReference type="Proteomes" id="UP000799771"/>
    </source>
</evidence>
<protein>
    <submittedName>
        <fullName evidence="1">Uncharacterized protein</fullName>
    </submittedName>
</protein>
<dbReference type="OrthoDB" id="167809at2759"/>
<dbReference type="Proteomes" id="UP000799771">
    <property type="component" value="Unassembled WGS sequence"/>
</dbReference>
<name>A0A6A6A9T6_9PLEO</name>
<evidence type="ECO:0000313" key="1">
    <source>
        <dbReference type="EMBL" id="KAF2127607.1"/>
    </source>
</evidence>
<organism evidence="1 2">
    <name type="scientific">Dothidotthia symphoricarpi CBS 119687</name>
    <dbReference type="NCBI Taxonomy" id="1392245"/>
    <lineage>
        <taxon>Eukaryota</taxon>
        <taxon>Fungi</taxon>
        <taxon>Dikarya</taxon>
        <taxon>Ascomycota</taxon>
        <taxon>Pezizomycotina</taxon>
        <taxon>Dothideomycetes</taxon>
        <taxon>Pleosporomycetidae</taxon>
        <taxon>Pleosporales</taxon>
        <taxon>Dothidotthiaceae</taxon>
        <taxon>Dothidotthia</taxon>
    </lineage>
</organism>
<accession>A0A6A6A9T6</accession>
<dbReference type="EMBL" id="ML977510">
    <property type="protein sequence ID" value="KAF2127607.1"/>
    <property type="molecule type" value="Genomic_DNA"/>
</dbReference>
<keyword evidence="2" id="KW-1185">Reference proteome</keyword>
<dbReference type="AlphaFoldDB" id="A0A6A6A9T6"/>
<proteinExistence type="predicted"/>
<gene>
    <name evidence="1" type="ORF">P153DRAFT_52310</name>
</gene>
<dbReference type="GeneID" id="54413687"/>
<sequence>MPLSAPAKPHVLLLSLELSSYFDELYQRILSKLNNVATLARARKPESALQRLADQPPHAVLVTDSKIAEYRAVRAGLLDYVRAGGILVLMGEFSSSIRPPDLDKFFREAGLSWTYADYMRTRVYRNGAEGASSHLSLPSSYSQKAVFLANVSVNDAWYLPTESSRTQSLVFSPERIQDLQQTPIALTNIGSGKLGYVGDVNGEEESDEVILAMCGLFHVA</sequence>
<dbReference type="RefSeq" id="XP_033521996.1">
    <property type="nucleotide sequence ID" value="XM_033673255.1"/>
</dbReference>
<reference evidence="1" key="1">
    <citation type="journal article" date="2020" name="Stud. Mycol.">
        <title>101 Dothideomycetes genomes: a test case for predicting lifestyles and emergence of pathogens.</title>
        <authorList>
            <person name="Haridas S."/>
            <person name="Albert R."/>
            <person name="Binder M."/>
            <person name="Bloem J."/>
            <person name="Labutti K."/>
            <person name="Salamov A."/>
            <person name="Andreopoulos B."/>
            <person name="Baker S."/>
            <person name="Barry K."/>
            <person name="Bills G."/>
            <person name="Bluhm B."/>
            <person name="Cannon C."/>
            <person name="Castanera R."/>
            <person name="Culley D."/>
            <person name="Daum C."/>
            <person name="Ezra D."/>
            <person name="Gonzalez J."/>
            <person name="Henrissat B."/>
            <person name="Kuo A."/>
            <person name="Liang C."/>
            <person name="Lipzen A."/>
            <person name="Lutzoni F."/>
            <person name="Magnuson J."/>
            <person name="Mondo S."/>
            <person name="Nolan M."/>
            <person name="Ohm R."/>
            <person name="Pangilinan J."/>
            <person name="Park H.-J."/>
            <person name="Ramirez L."/>
            <person name="Alfaro M."/>
            <person name="Sun H."/>
            <person name="Tritt A."/>
            <person name="Yoshinaga Y."/>
            <person name="Zwiers L.-H."/>
            <person name="Turgeon B."/>
            <person name="Goodwin S."/>
            <person name="Spatafora J."/>
            <person name="Crous P."/>
            <person name="Grigoriev I."/>
        </authorList>
    </citation>
    <scope>NUCLEOTIDE SEQUENCE</scope>
    <source>
        <strain evidence="1">CBS 119687</strain>
    </source>
</reference>